<reference evidence="2" key="2">
    <citation type="submission" date="2020-11" db="EMBL/GenBank/DDBJ databases">
        <authorList>
            <person name="McCartney M.A."/>
            <person name="Auch B."/>
            <person name="Kono T."/>
            <person name="Mallez S."/>
            <person name="Becker A."/>
            <person name="Gohl D.M."/>
            <person name="Silverstein K.A.T."/>
            <person name="Koren S."/>
            <person name="Bechman K.B."/>
            <person name="Herman A."/>
            <person name="Abrahante J.E."/>
            <person name="Garbe J."/>
        </authorList>
    </citation>
    <scope>NUCLEOTIDE SEQUENCE</scope>
    <source>
        <strain evidence="2">Duluth1</strain>
        <tissue evidence="2">Whole animal</tissue>
    </source>
</reference>
<organism evidence="2 3">
    <name type="scientific">Dreissena polymorpha</name>
    <name type="common">Zebra mussel</name>
    <name type="synonym">Mytilus polymorpha</name>
    <dbReference type="NCBI Taxonomy" id="45954"/>
    <lineage>
        <taxon>Eukaryota</taxon>
        <taxon>Metazoa</taxon>
        <taxon>Spiralia</taxon>
        <taxon>Lophotrochozoa</taxon>
        <taxon>Mollusca</taxon>
        <taxon>Bivalvia</taxon>
        <taxon>Autobranchia</taxon>
        <taxon>Heteroconchia</taxon>
        <taxon>Euheterodonta</taxon>
        <taxon>Imparidentia</taxon>
        <taxon>Neoheterodontei</taxon>
        <taxon>Myida</taxon>
        <taxon>Dreissenoidea</taxon>
        <taxon>Dreissenidae</taxon>
        <taxon>Dreissena</taxon>
    </lineage>
</organism>
<evidence type="ECO:0000313" key="3">
    <source>
        <dbReference type="Proteomes" id="UP000828390"/>
    </source>
</evidence>
<dbReference type="Proteomes" id="UP000828390">
    <property type="component" value="Unassembled WGS sequence"/>
</dbReference>
<dbReference type="AlphaFoldDB" id="A0A9D4MYA8"/>
<evidence type="ECO:0000313" key="2">
    <source>
        <dbReference type="EMBL" id="KAH3886162.1"/>
    </source>
</evidence>
<gene>
    <name evidence="2" type="ORF">DPMN_010163</name>
</gene>
<sequence>MKLKRLREMGIEVSANPQTASKCVSLEDMKSLLKDGLKAGDDIEFEEWKREDGEECILEQHSSDIASSGCDSQEWRRDVSEFYRWATSQKKSIEYVYYSAEDYESASKELSERNPKPVPGELCGQWSIRIGSSIANEQDAEVNSDSLTESIGSSIANEQDAEVNSESLTERSRRAAP</sequence>
<keyword evidence="3" id="KW-1185">Reference proteome</keyword>
<name>A0A9D4MYA8_DREPO</name>
<feature type="region of interest" description="Disordered" evidence="1">
    <location>
        <begin position="137"/>
        <end position="177"/>
    </location>
</feature>
<accession>A0A9D4MYA8</accession>
<feature type="compositionally biased region" description="Basic and acidic residues" evidence="1">
    <location>
        <begin position="168"/>
        <end position="177"/>
    </location>
</feature>
<protein>
    <submittedName>
        <fullName evidence="2">Uncharacterized protein</fullName>
    </submittedName>
</protein>
<comment type="caution">
    <text evidence="2">The sequence shown here is derived from an EMBL/GenBank/DDBJ whole genome shotgun (WGS) entry which is preliminary data.</text>
</comment>
<reference evidence="2" key="1">
    <citation type="journal article" date="2019" name="bioRxiv">
        <title>The Genome of the Zebra Mussel, Dreissena polymorpha: A Resource for Invasive Species Research.</title>
        <authorList>
            <person name="McCartney M.A."/>
            <person name="Auch B."/>
            <person name="Kono T."/>
            <person name="Mallez S."/>
            <person name="Zhang Y."/>
            <person name="Obille A."/>
            <person name="Becker A."/>
            <person name="Abrahante J.E."/>
            <person name="Garbe J."/>
            <person name="Badalamenti J.P."/>
            <person name="Herman A."/>
            <person name="Mangelson H."/>
            <person name="Liachko I."/>
            <person name="Sullivan S."/>
            <person name="Sone E.D."/>
            <person name="Koren S."/>
            <person name="Silverstein K.A.T."/>
            <person name="Beckman K.B."/>
            <person name="Gohl D.M."/>
        </authorList>
    </citation>
    <scope>NUCLEOTIDE SEQUENCE</scope>
    <source>
        <strain evidence="2">Duluth1</strain>
        <tissue evidence="2">Whole animal</tissue>
    </source>
</reference>
<evidence type="ECO:0000256" key="1">
    <source>
        <dbReference type="SAM" id="MobiDB-lite"/>
    </source>
</evidence>
<feature type="compositionally biased region" description="Polar residues" evidence="1">
    <location>
        <begin position="137"/>
        <end position="167"/>
    </location>
</feature>
<proteinExistence type="predicted"/>
<dbReference type="EMBL" id="JAIWYP010000001">
    <property type="protein sequence ID" value="KAH3886162.1"/>
    <property type="molecule type" value="Genomic_DNA"/>
</dbReference>